<feature type="binding site" evidence="7 9">
    <location>
        <position position="83"/>
    </location>
    <ligand>
        <name>FMN</name>
        <dbReference type="ChEBI" id="CHEBI:58210"/>
    </ligand>
</feature>
<dbReference type="Pfam" id="PF01243">
    <property type="entry name" value="PNPOx_N"/>
    <property type="match status" value="1"/>
</dbReference>
<dbReference type="RefSeq" id="WP_015396512.1">
    <property type="nucleotide sequence ID" value="NC_020294.1"/>
</dbReference>
<name>M1LSJ9_9PROT</name>
<dbReference type="UniPathway" id="UPA01068">
    <property type="reaction ID" value="UER00304"/>
</dbReference>
<dbReference type="GO" id="GO:0010181">
    <property type="term" value="F:FMN binding"/>
    <property type="evidence" value="ECO:0007669"/>
    <property type="project" value="UniProtKB-UniRule"/>
</dbReference>
<dbReference type="InterPro" id="IPR012349">
    <property type="entry name" value="Split_barrel_FMN-bd"/>
</dbReference>
<feature type="binding site" evidence="7 8">
    <location>
        <position position="127"/>
    </location>
    <ligand>
        <name>substrate</name>
    </ligand>
</feature>
<dbReference type="AlphaFoldDB" id="M1LSJ9"/>
<feature type="binding site" evidence="7 8">
    <location>
        <begin position="190"/>
        <end position="192"/>
    </location>
    <ligand>
        <name>substrate</name>
    </ligand>
</feature>
<dbReference type="Pfam" id="PF10590">
    <property type="entry name" value="PNP_phzG_C"/>
    <property type="match status" value="1"/>
</dbReference>
<feature type="domain" description="Pyridoxine 5'-phosphate oxidase dimerisation C-terminal" evidence="11">
    <location>
        <begin position="171"/>
        <end position="213"/>
    </location>
</feature>
<dbReference type="InterPro" id="IPR019740">
    <property type="entry name" value="Pyridox_Oxase_CS"/>
</dbReference>
<comment type="pathway">
    <text evidence="7">Cofactor metabolism; pyridoxal 5'-phosphate salvage; pyridoxal 5'-phosphate from pyridoxine 5'-phosphate: step 1/1.</text>
</comment>
<dbReference type="SUPFAM" id="SSF50475">
    <property type="entry name" value="FMN-binding split barrel"/>
    <property type="match status" value="1"/>
</dbReference>
<feature type="binding site" evidence="7 9">
    <location>
        <position position="82"/>
    </location>
    <ligand>
        <name>FMN</name>
        <dbReference type="ChEBI" id="CHEBI:58210"/>
    </ligand>
</feature>
<feature type="binding site" evidence="7 9">
    <location>
        <position position="194"/>
    </location>
    <ligand>
        <name>FMN</name>
        <dbReference type="ChEBI" id="CHEBI:58210"/>
    </ligand>
</feature>
<keyword evidence="6 7" id="KW-0664">Pyridoxine biosynthesis</keyword>
<keyword evidence="4 7" id="KW-0288">FMN</keyword>
<comment type="catalytic activity">
    <reaction evidence="7">
        <text>pyridoxamine 5'-phosphate + O2 + H2O = pyridoxal 5'-phosphate + H2O2 + NH4(+)</text>
        <dbReference type="Rhea" id="RHEA:15817"/>
        <dbReference type="ChEBI" id="CHEBI:15377"/>
        <dbReference type="ChEBI" id="CHEBI:15379"/>
        <dbReference type="ChEBI" id="CHEBI:16240"/>
        <dbReference type="ChEBI" id="CHEBI:28938"/>
        <dbReference type="ChEBI" id="CHEBI:58451"/>
        <dbReference type="ChEBI" id="CHEBI:597326"/>
        <dbReference type="EC" id="1.4.3.5"/>
    </reaction>
</comment>
<evidence type="ECO:0000256" key="6">
    <source>
        <dbReference type="ARBA" id="ARBA00023096"/>
    </source>
</evidence>
<evidence type="ECO:0000256" key="9">
    <source>
        <dbReference type="PIRSR" id="PIRSR000190-2"/>
    </source>
</evidence>
<dbReference type="FunFam" id="2.30.110.10:FF:000020">
    <property type="entry name" value="PNPO isoform 11"/>
    <property type="match status" value="1"/>
</dbReference>
<dbReference type="eggNOG" id="COG0259">
    <property type="taxonomic scope" value="Bacteria"/>
</dbReference>
<dbReference type="InterPro" id="IPR019576">
    <property type="entry name" value="Pyridoxamine_oxidase_dimer_C"/>
</dbReference>
<evidence type="ECO:0000256" key="5">
    <source>
        <dbReference type="ARBA" id="ARBA00023002"/>
    </source>
</evidence>
<dbReference type="EC" id="1.4.3.5" evidence="7"/>
<dbReference type="InterPro" id="IPR000659">
    <property type="entry name" value="Pyridox_Oxase"/>
</dbReference>
<feature type="binding site" evidence="7 9">
    <location>
        <begin position="140"/>
        <end position="141"/>
    </location>
    <ligand>
        <name>FMN</name>
        <dbReference type="ChEBI" id="CHEBI:58210"/>
    </ligand>
</feature>
<comment type="catalytic activity">
    <reaction evidence="7">
        <text>pyridoxine 5'-phosphate + O2 = pyridoxal 5'-phosphate + H2O2</text>
        <dbReference type="Rhea" id="RHEA:15149"/>
        <dbReference type="ChEBI" id="CHEBI:15379"/>
        <dbReference type="ChEBI" id="CHEBI:16240"/>
        <dbReference type="ChEBI" id="CHEBI:58589"/>
        <dbReference type="ChEBI" id="CHEBI:597326"/>
        <dbReference type="EC" id="1.4.3.5"/>
    </reaction>
</comment>
<dbReference type="NCBIfam" id="NF004231">
    <property type="entry name" value="PRK05679.1"/>
    <property type="match status" value="1"/>
</dbReference>
<dbReference type="STRING" id="1208919.CDSE_0853"/>
<evidence type="ECO:0000313" key="12">
    <source>
        <dbReference type="EMBL" id="AGF47101.1"/>
    </source>
</evidence>
<keyword evidence="13" id="KW-1185">Reference proteome</keyword>
<feature type="binding site" evidence="7 9">
    <location>
        <position position="184"/>
    </location>
    <ligand>
        <name>FMN</name>
        <dbReference type="ChEBI" id="CHEBI:58210"/>
    </ligand>
</feature>
<dbReference type="PROSITE" id="PS01064">
    <property type="entry name" value="PYRIDOX_OXIDASE"/>
    <property type="match status" value="1"/>
</dbReference>
<feature type="binding site" evidence="7 8">
    <location>
        <position position="66"/>
    </location>
    <ligand>
        <name>substrate</name>
    </ligand>
</feature>
<keyword evidence="3 7" id="KW-0285">Flavoprotein</keyword>
<dbReference type="NCBIfam" id="TIGR00558">
    <property type="entry name" value="pdxH"/>
    <property type="match status" value="1"/>
</dbReference>
<feature type="binding site" evidence="7 9">
    <location>
        <position position="105"/>
    </location>
    <ligand>
        <name>FMN</name>
        <dbReference type="ChEBI" id="CHEBI:58210"/>
    </ligand>
</feature>
<feature type="binding site" evidence="7 9">
    <location>
        <begin position="76"/>
        <end position="77"/>
    </location>
    <ligand>
        <name>FMN</name>
        <dbReference type="ChEBI" id="CHEBI:58210"/>
    </ligand>
</feature>
<organism evidence="12 13">
    <name type="scientific">Candidatus Kinetoplastidibacterium desouzai TCC079E</name>
    <dbReference type="NCBI Taxonomy" id="1208919"/>
    <lineage>
        <taxon>Bacteria</taxon>
        <taxon>Pseudomonadati</taxon>
        <taxon>Pseudomonadota</taxon>
        <taxon>Betaproteobacteria</taxon>
        <taxon>Candidatus Kinetoplastidibacterium</taxon>
    </lineage>
</organism>
<dbReference type="GO" id="GO:0008615">
    <property type="term" value="P:pyridoxine biosynthetic process"/>
    <property type="evidence" value="ECO:0007669"/>
    <property type="project" value="UniProtKB-UniRule"/>
</dbReference>
<dbReference type="OrthoDB" id="9780392at2"/>
<dbReference type="PATRIC" id="fig|1208919.3.peg.542"/>
<feature type="domain" description="Pyridoxamine 5'-phosphate oxidase N-terminal" evidence="10">
    <location>
        <begin position="35"/>
        <end position="148"/>
    </location>
</feature>
<dbReference type="PIRSF" id="PIRSF000190">
    <property type="entry name" value="Pyd_amn-ph_oxd"/>
    <property type="match status" value="1"/>
</dbReference>
<evidence type="ECO:0000256" key="1">
    <source>
        <dbReference type="ARBA" id="ARBA00007301"/>
    </source>
</evidence>
<accession>M1LSJ9</accession>
<dbReference type="PANTHER" id="PTHR10851:SF0">
    <property type="entry name" value="PYRIDOXINE-5'-PHOSPHATE OXIDASE"/>
    <property type="match status" value="1"/>
</dbReference>
<comment type="subunit">
    <text evidence="2 7">Homodimer.</text>
</comment>
<gene>
    <name evidence="7" type="primary">pdxH</name>
    <name evidence="12" type="ORF">CDSE_0853</name>
</gene>
<evidence type="ECO:0000256" key="4">
    <source>
        <dbReference type="ARBA" id="ARBA00022643"/>
    </source>
</evidence>
<comment type="cofactor">
    <cofactor evidence="7 9">
        <name>FMN</name>
        <dbReference type="ChEBI" id="CHEBI:58210"/>
    </cofactor>
    <text evidence="7 9">Binds 1 FMN per subunit.</text>
</comment>
<proteinExistence type="inferred from homology"/>
<comment type="similarity">
    <text evidence="1 7">Belongs to the pyridoxamine 5'-phosphate oxidase family.</text>
</comment>
<feature type="binding site" evidence="7 9">
    <location>
        <begin position="61"/>
        <end position="66"/>
    </location>
    <ligand>
        <name>FMN</name>
        <dbReference type="ChEBI" id="CHEBI:58210"/>
    </ligand>
</feature>
<dbReference type="Proteomes" id="UP000011547">
    <property type="component" value="Chromosome"/>
</dbReference>
<sequence>MLKISNLRQNYCKNSLLENDLLQSPFDQFNKWLSDALENKVYEPNAMTLSTVDKDMQPSSRILLLKSFDNDGFVFYTNYKSRKGIDLENNSKACLLFFWPTLERQVRIEGYVNKTSTIESDEYYRSRPLESRIGAWASIQSQIINDRSDFKTKEKYYKQKFGENPPRPSYWGGYRLTPKVFEFWQGRPSRLHDRIIYRLQNESTNWQISRLSP</sequence>
<comment type="function">
    <text evidence="7">Catalyzes the oxidation of either pyridoxine 5'-phosphate (PNP) or pyridoxamine 5'-phosphate (PMP) into pyridoxal 5'-phosphate (PLP).</text>
</comment>
<keyword evidence="5 7" id="KW-0560">Oxidoreductase</keyword>
<feature type="binding site" evidence="7 8">
    <location>
        <position position="131"/>
    </location>
    <ligand>
        <name>substrate</name>
    </ligand>
</feature>
<evidence type="ECO:0000256" key="2">
    <source>
        <dbReference type="ARBA" id="ARBA00011738"/>
    </source>
</evidence>
<evidence type="ECO:0000259" key="11">
    <source>
        <dbReference type="Pfam" id="PF10590"/>
    </source>
</evidence>
<evidence type="ECO:0000313" key="13">
    <source>
        <dbReference type="Proteomes" id="UP000011547"/>
    </source>
</evidence>
<protein>
    <recommendedName>
        <fullName evidence="7">Pyridoxine/pyridoxamine 5'-phosphate oxidase</fullName>
        <ecNumber evidence="7">1.4.3.5</ecNumber>
    </recommendedName>
    <alternativeName>
        <fullName evidence="7">PNP/PMP oxidase</fullName>
        <shortName evidence="7">PNPOx</shortName>
    </alternativeName>
    <alternativeName>
        <fullName evidence="7">Pyridoxal 5'-phosphate synthase</fullName>
    </alternativeName>
</protein>
<evidence type="ECO:0000256" key="7">
    <source>
        <dbReference type="HAMAP-Rule" id="MF_01629"/>
    </source>
</evidence>
<dbReference type="HOGENOM" id="CLU_032263_2_2_4"/>
<evidence type="ECO:0000256" key="8">
    <source>
        <dbReference type="PIRSR" id="PIRSR000190-1"/>
    </source>
</evidence>
<dbReference type="EMBL" id="CP003803">
    <property type="protein sequence ID" value="AGF47101.1"/>
    <property type="molecule type" value="Genomic_DNA"/>
</dbReference>
<dbReference type="PANTHER" id="PTHR10851">
    <property type="entry name" value="PYRIDOXINE-5-PHOSPHATE OXIDASE"/>
    <property type="match status" value="1"/>
</dbReference>
<comment type="pathway">
    <text evidence="7">Cofactor metabolism; pyridoxal 5'-phosphate salvage; pyridoxal 5'-phosphate from pyridoxamine 5'-phosphate: step 1/1.</text>
</comment>
<feature type="binding site" evidence="7 8">
    <location>
        <position position="123"/>
    </location>
    <ligand>
        <name>substrate</name>
    </ligand>
</feature>
<reference evidence="12 13" key="1">
    <citation type="journal article" date="2013" name="Genome Biol. Evol.">
        <title>Genome evolution and phylogenomic analysis of candidatus kinetoplastibacterium, the betaproteobacterial endosymbionts of strigomonas and angomonas.</title>
        <authorList>
            <person name="Alves J.M."/>
            <person name="Serrano M.G."/>
            <person name="Maia da Silva F."/>
            <person name="Voegtly L.J."/>
            <person name="Matveyev A.V."/>
            <person name="Teixeira M.M."/>
            <person name="Camargo E.P."/>
            <person name="Buck G.A."/>
        </authorList>
    </citation>
    <scope>NUCLEOTIDE SEQUENCE [LARGE SCALE GENOMIC DNA]</scope>
    <source>
        <strain evidence="12 13">TCC079E</strain>
    </source>
</reference>
<dbReference type="GO" id="GO:0004733">
    <property type="term" value="F:pyridoxamine phosphate oxidase activity"/>
    <property type="evidence" value="ECO:0007669"/>
    <property type="project" value="UniProtKB-UniRule"/>
</dbReference>
<dbReference type="KEGG" id="kde:CDSE_0853"/>
<feature type="binding site" evidence="8">
    <location>
        <begin position="8"/>
        <end position="11"/>
    </location>
    <ligand>
        <name>substrate</name>
    </ligand>
</feature>
<dbReference type="HAMAP" id="MF_01629">
    <property type="entry name" value="PdxH"/>
    <property type="match status" value="1"/>
</dbReference>
<evidence type="ECO:0000259" key="10">
    <source>
        <dbReference type="Pfam" id="PF01243"/>
    </source>
</evidence>
<evidence type="ECO:0000256" key="3">
    <source>
        <dbReference type="ARBA" id="ARBA00022630"/>
    </source>
</evidence>
<dbReference type="InterPro" id="IPR011576">
    <property type="entry name" value="Pyridox_Oxase_N"/>
</dbReference>
<dbReference type="Gene3D" id="2.30.110.10">
    <property type="entry name" value="Electron Transport, Fmn-binding Protein, Chain A"/>
    <property type="match status" value="1"/>
</dbReference>